<sequence>MICSTRFFFATILFTSLEYASVSGYQKLIDFPEFFKRLPKYCFERFLSTDLKQNLLHKNQPCDDDVPTALKGQDVCKKLFKEIIDDKTLGEEHYLDPLCINPNYQQEILWCAKTCKLCCLRPEYSCIDRPPFNVTTYCQDFKTDQKKCEEEPQKAKYCPRSCGKCETEKDHCEDKHLGCEYMKEMCSEEKHKLKMDRLCPKTCDKENNNNSACTKISELNHFRRERVPLKMDCKDSGHNCAQNIMLCEDEYYIDKMTKNCPSTCGHCVQPSFVCEDKNGSPCDKWKSNKFCDVDGIYPKAVMLQHCAKTCDICHK</sequence>
<dbReference type="PANTHER" id="PTHR21724:SF109">
    <property type="entry name" value="SHKT DOMAIN-CONTAINING PROTEIN"/>
    <property type="match status" value="1"/>
</dbReference>
<feature type="domain" description="ShKT" evidence="3">
    <location>
        <begin position="274"/>
        <end position="313"/>
    </location>
</feature>
<feature type="disulfide bond" evidence="1">
    <location>
        <begin position="233"/>
        <end position="267"/>
    </location>
</feature>
<dbReference type="AlphaFoldDB" id="A0A915EJA1"/>
<feature type="chain" id="PRO_5037020704" evidence="2">
    <location>
        <begin position="25"/>
        <end position="315"/>
    </location>
</feature>
<keyword evidence="4" id="KW-1185">Reference proteome</keyword>
<dbReference type="SMART" id="SM00254">
    <property type="entry name" value="ShKT"/>
    <property type="match status" value="5"/>
</dbReference>
<keyword evidence="2" id="KW-0732">Signal</keyword>
<organism evidence="4 5">
    <name type="scientific">Ditylenchus dipsaci</name>
    <dbReference type="NCBI Taxonomy" id="166011"/>
    <lineage>
        <taxon>Eukaryota</taxon>
        <taxon>Metazoa</taxon>
        <taxon>Ecdysozoa</taxon>
        <taxon>Nematoda</taxon>
        <taxon>Chromadorea</taxon>
        <taxon>Rhabditida</taxon>
        <taxon>Tylenchina</taxon>
        <taxon>Tylenchomorpha</taxon>
        <taxon>Sphaerularioidea</taxon>
        <taxon>Anguinidae</taxon>
        <taxon>Anguininae</taxon>
        <taxon>Ditylenchus</taxon>
    </lineage>
</organism>
<evidence type="ECO:0000256" key="1">
    <source>
        <dbReference type="PROSITE-ProRule" id="PRU01005"/>
    </source>
</evidence>
<reference evidence="5" key="1">
    <citation type="submission" date="2022-11" db="UniProtKB">
        <authorList>
            <consortium name="WormBaseParasite"/>
        </authorList>
    </citation>
    <scope>IDENTIFICATION</scope>
</reference>
<evidence type="ECO:0000313" key="5">
    <source>
        <dbReference type="WBParaSite" id="jg5957"/>
    </source>
</evidence>
<name>A0A915EJA1_9BILA</name>
<feature type="domain" description="ShKT" evidence="3">
    <location>
        <begin position="233"/>
        <end position="267"/>
    </location>
</feature>
<dbReference type="InterPro" id="IPR003582">
    <property type="entry name" value="ShKT_dom"/>
</dbReference>
<proteinExistence type="predicted"/>
<evidence type="ECO:0000256" key="2">
    <source>
        <dbReference type="SAM" id="SignalP"/>
    </source>
</evidence>
<keyword evidence="1" id="KW-1015">Disulfide bond</keyword>
<dbReference type="Pfam" id="PF01549">
    <property type="entry name" value="ShK"/>
    <property type="match status" value="5"/>
</dbReference>
<evidence type="ECO:0000259" key="3">
    <source>
        <dbReference type="PROSITE" id="PS51670"/>
    </source>
</evidence>
<comment type="caution">
    <text evidence="1">Lacks conserved residue(s) required for the propagation of feature annotation.</text>
</comment>
<accession>A0A915EJA1</accession>
<feature type="domain" description="ShKT" evidence="3">
    <location>
        <begin position="126"/>
        <end position="165"/>
    </location>
</feature>
<dbReference type="PANTHER" id="PTHR21724">
    <property type="entry name" value="SHKT DOMAIN-CONTAINING PROTEIN"/>
    <property type="match status" value="1"/>
</dbReference>
<protein>
    <submittedName>
        <fullName evidence="5">ShKT domain-containing protein</fullName>
    </submittedName>
</protein>
<evidence type="ECO:0000313" key="4">
    <source>
        <dbReference type="Proteomes" id="UP000887574"/>
    </source>
</evidence>
<dbReference type="Proteomes" id="UP000887574">
    <property type="component" value="Unplaced"/>
</dbReference>
<feature type="signal peptide" evidence="2">
    <location>
        <begin position="1"/>
        <end position="24"/>
    </location>
</feature>
<dbReference type="PROSITE" id="PS51670">
    <property type="entry name" value="SHKT"/>
    <property type="match status" value="3"/>
</dbReference>
<dbReference type="Gene3D" id="1.10.10.1940">
    <property type="match status" value="2"/>
</dbReference>
<dbReference type="WBParaSite" id="jg5957">
    <property type="protein sequence ID" value="jg5957"/>
    <property type="gene ID" value="jg5957"/>
</dbReference>